<dbReference type="InterPro" id="IPR031664">
    <property type="entry name" value="DUF5085"/>
</dbReference>
<protein>
    <recommendedName>
        <fullName evidence="2">DUF5085 domain-containing protein</fullName>
    </recommendedName>
</protein>
<gene>
    <name evidence="1" type="ORF">CBO05C_0370</name>
</gene>
<accession>A0A0S6U1Q5</accession>
<dbReference type="Proteomes" id="UP000054164">
    <property type="component" value="Unassembled WGS sequence"/>
</dbReference>
<sequence length="149" mass="17939">MINTHDYIRLTNTISRKYYFNYRDFENVMKEFLNNISDLKVNITGFQFYSINMFATINENVGMEFFISVKENYVDVPKDMNFHSYFSIENMIFTTVFNNYEKNTEEEYSRFKKFMEENKLEQTTPFFNVISGDDTLQYAFLKVMVSSTK</sequence>
<proteinExistence type="predicted"/>
<dbReference type="AlphaFoldDB" id="A0A0S6U1Q5"/>
<dbReference type="RefSeq" id="WP_030033016.1">
    <property type="nucleotide sequence ID" value="NZ_DF384213.1"/>
</dbReference>
<dbReference type="Pfam" id="PF16895">
    <property type="entry name" value="DUF5085"/>
    <property type="match status" value="1"/>
</dbReference>
<evidence type="ECO:0000313" key="1">
    <source>
        <dbReference type="EMBL" id="GAE00680.1"/>
    </source>
</evidence>
<name>A0A0S6U1Q5_CLOBO</name>
<reference evidence="1" key="1">
    <citation type="submission" date="2013-10" db="EMBL/GenBank/DDBJ databases">
        <title>Draft genome sequence of Clostridium botulinum type B strain Osaka05.</title>
        <authorList>
            <person name="Sakaguchi Y."/>
            <person name="Hosomi K."/>
            <person name="Uchiyama J."/>
            <person name="Ogura Y."/>
            <person name="Sakaguchi M."/>
            <person name="Kohda T."/>
            <person name="Mukamoto M."/>
            <person name="Misawa N."/>
            <person name="Matsuzaki S."/>
            <person name="Hayashi T."/>
            <person name="Kozaki S."/>
        </authorList>
    </citation>
    <scope>NUCLEOTIDE SEQUENCE</scope>
    <source>
        <strain evidence="1">Osaka05</strain>
    </source>
</reference>
<organism evidence="1">
    <name type="scientific">Clostridium botulinum B str. Osaka05</name>
    <dbReference type="NCBI Taxonomy" id="1407017"/>
    <lineage>
        <taxon>Bacteria</taxon>
        <taxon>Bacillati</taxon>
        <taxon>Bacillota</taxon>
        <taxon>Clostridia</taxon>
        <taxon>Eubacteriales</taxon>
        <taxon>Clostridiaceae</taxon>
        <taxon>Clostridium</taxon>
    </lineage>
</organism>
<dbReference type="EMBL" id="DF384213">
    <property type="protein sequence ID" value="GAE00680.1"/>
    <property type="molecule type" value="Genomic_DNA"/>
</dbReference>
<evidence type="ECO:0008006" key="2">
    <source>
        <dbReference type="Google" id="ProtNLM"/>
    </source>
</evidence>
<dbReference type="HOGENOM" id="CLU_143309_0_0_9"/>